<dbReference type="RefSeq" id="WP_259061073.1">
    <property type="nucleotide sequence ID" value="NZ_CP102846.1"/>
</dbReference>
<evidence type="ECO:0000313" key="6">
    <source>
        <dbReference type="EMBL" id="UVF22613.1"/>
    </source>
</evidence>
<dbReference type="Proteomes" id="UP001017257">
    <property type="component" value="Plasmid pR24_1"/>
</dbReference>
<proteinExistence type="predicted"/>
<dbReference type="Gene3D" id="3.40.50.2300">
    <property type="match status" value="1"/>
</dbReference>
<keyword evidence="6" id="KW-0614">Plasmid</keyword>
<feature type="domain" description="Response regulatory" evidence="5">
    <location>
        <begin position="29"/>
        <end position="141"/>
    </location>
</feature>
<organism evidence="6 7">
    <name type="scientific">Microvirga terrae</name>
    <dbReference type="NCBI Taxonomy" id="2740529"/>
    <lineage>
        <taxon>Bacteria</taxon>
        <taxon>Pseudomonadati</taxon>
        <taxon>Pseudomonadota</taxon>
        <taxon>Alphaproteobacteria</taxon>
        <taxon>Hyphomicrobiales</taxon>
        <taxon>Methylobacteriaceae</taxon>
        <taxon>Microvirga</taxon>
    </lineage>
</organism>
<accession>A0ABY5S030</accession>
<evidence type="ECO:0000256" key="1">
    <source>
        <dbReference type="ARBA" id="ARBA00022553"/>
    </source>
</evidence>
<feature type="modified residue" description="4-aspartylphosphate" evidence="4">
    <location>
        <position position="79"/>
    </location>
</feature>
<evidence type="ECO:0000259" key="5">
    <source>
        <dbReference type="PROSITE" id="PS50110"/>
    </source>
</evidence>
<evidence type="ECO:0000256" key="3">
    <source>
        <dbReference type="ARBA" id="ARBA00023163"/>
    </source>
</evidence>
<dbReference type="InterPro" id="IPR011006">
    <property type="entry name" value="CheY-like_superfamily"/>
</dbReference>
<geneLocation type="plasmid" evidence="6 7">
    <name>pR24_1</name>
</geneLocation>
<dbReference type="Pfam" id="PF00072">
    <property type="entry name" value="Response_reg"/>
    <property type="match status" value="1"/>
</dbReference>
<name>A0ABY5S030_9HYPH</name>
<dbReference type="PROSITE" id="PS50110">
    <property type="entry name" value="RESPONSE_REGULATORY"/>
    <property type="match status" value="1"/>
</dbReference>
<dbReference type="PANTHER" id="PTHR44591:SF3">
    <property type="entry name" value="RESPONSE REGULATORY DOMAIN-CONTAINING PROTEIN"/>
    <property type="match status" value="1"/>
</dbReference>
<keyword evidence="1 4" id="KW-0597">Phosphoprotein</keyword>
<gene>
    <name evidence="6" type="ORF">HPT29_026375</name>
</gene>
<dbReference type="CDD" id="cd00156">
    <property type="entry name" value="REC"/>
    <property type="match status" value="1"/>
</dbReference>
<dbReference type="PANTHER" id="PTHR44591">
    <property type="entry name" value="STRESS RESPONSE REGULATOR PROTEIN 1"/>
    <property type="match status" value="1"/>
</dbReference>
<dbReference type="SUPFAM" id="SSF52172">
    <property type="entry name" value="CheY-like"/>
    <property type="match status" value="1"/>
</dbReference>
<keyword evidence="2" id="KW-0805">Transcription regulation</keyword>
<keyword evidence="7" id="KW-1185">Reference proteome</keyword>
<dbReference type="EMBL" id="CP102846">
    <property type="protein sequence ID" value="UVF22613.1"/>
    <property type="molecule type" value="Genomic_DNA"/>
</dbReference>
<sequence>MLGGRERDQYPGAFWEQQRILSGEGKAMRILVAEDDPLVLLSAAEHLRDEGFEVIEAPTGEQALALFPRNLPIHVLLTDIRMPGRVDGWELARRIRDQDPDVAVIYVTGYSDLPASPVSGSLFFNKPYRMERIVEAIHALHEHPKISAGSPRGAD</sequence>
<evidence type="ECO:0000256" key="4">
    <source>
        <dbReference type="PROSITE-ProRule" id="PRU00169"/>
    </source>
</evidence>
<evidence type="ECO:0000313" key="7">
    <source>
        <dbReference type="Proteomes" id="UP001017257"/>
    </source>
</evidence>
<keyword evidence="3" id="KW-0804">Transcription</keyword>
<dbReference type="InterPro" id="IPR050595">
    <property type="entry name" value="Bact_response_regulator"/>
</dbReference>
<dbReference type="InterPro" id="IPR001789">
    <property type="entry name" value="Sig_transdc_resp-reg_receiver"/>
</dbReference>
<reference evidence="6" key="1">
    <citation type="submission" date="2022-08" db="EMBL/GenBank/DDBJ databases">
        <title>Microvirga terrae sp. nov., isolated from soil.</title>
        <authorList>
            <person name="Kim K.H."/>
            <person name="Seo Y.L."/>
            <person name="Kim J.M."/>
            <person name="Lee J.K."/>
            <person name="Han D.M."/>
            <person name="Jeon C.O."/>
        </authorList>
    </citation>
    <scope>NUCLEOTIDE SEQUENCE</scope>
    <source>
        <strain evidence="6">R24</strain>
        <plasmid evidence="6">pR24_1</plasmid>
    </source>
</reference>
<evidence type="ECO:0000256" key="2">
    <source>
        <dbReference type="ARBA" id="ARBA00023015"/>
    </source>
</evidence>
<protein>
    <submittedName>
        <fullName evidence="6">Response regulator</fullName>
    </submittedName>
</protein>
<dbReference type="SMART" id="SM00448">
    <property type="entry name" value="REC"/>
    <property type="match status" value="1"/>
</dbReference>